<dbReference type="AlphaFoldDB" id="A0AAP0NQT3"/>
<protein>
    <submittedName>
        <fullName evidence="1">Uncharacterized protein</fullName>
    </submittedName>
</protein>
<organism evidence="1 2">
    <name type="scientific">Stephania yunnanensis</name>
    <dbReference type="NCBI Taxonomy" id="152371"/>
    <lineage>
        <taxon>Eukaryota</taxon>
        <taxon>Viridiplantae</taxon>
        <taxon>Streptophyta</taxon>
        <taxon>Embryophyta</taxon>
        <taxon>Tracheophyta</taxon>
        <taxon>Spermatophyta</taxon>
        <taxon>Magnoliopsida</taxon>
        <taxon>Ranunculales</taxon>
        <taxon>Menispermaceae</taxon>
        <taxon>Menispermoideae</taxon>
        <taxon>Cissampelideae</taxon>
        <taxon>Stephania</taxon>
    </lineage>
</organism>
<evidence type="ECO:0000313" key="1">
    <source>
        <dbReference type="EMBL" id="KAK9114370.1"/>
    </source>
</evidence>
<dbReference type="EMBL" id="JBBNAF010000009">
    <property type="protein sequence ID" value="KAK9114370.1"/>
    <property type="molecule type" value="Genomic_DNA"/>
</dbReference>
<comment type="caution">
    <text evidence="1">The sequence shown here is derived from an EMBL/GenBank/DDBJ whole genome shotgun (WGS) entry which is preliminary data.</text>
</comment>
<dbReference type="Proteomes" id="UP001420932">
    <property type="component" value="Unassembled WGS sequence"/>
</dbReference>
<accession>A0AAP0NQT3</accession>
<name>A0AAP0NQT3_9MAGN</name>
<sequence length="402" mass="45843">MGTLVQMTGNTRKSVSSRKIKLLEEVEDEVGVVSKIKGKGCARKNNMSLIMKDTRITYNNCRSKFRFEDEVTLCQIGFHTSSIKIGFFIYLSPKLTKFHVVTELPTIGTINLVVRTLGMALGKHATMSKAVRARNIVIHCGRNRHATNSPRSEASICHKEQDLTTSNGRILITYAMPHVGSQFVYHAFIALFFQSFSSTSASTSCSLTSVWVCLGIHASILCVRPNRFMQQFHWISIKIHKSYFIIVLKCKVLCSRLDVLQASNEGSFNSREKLNEMDDELEWEIVFLSYEVILHSTVYIKVFQNSKFAPSFRDEDEDLTRKRTQKYENVEPKSVIKIEFITFVQREISVDPSIKETDNGQLEIYSHGLTYAIPGFFKELLEWFILLLKIFLMAEGGKGKSK</sequence>
<keyword evidence="2" id="KW-1185">Reference proteome</keyword>
<proteinExistence type="predicted"/>
<reference evidence="1 2" key="1">
    <citation type="submission" date="2024-01" db="EMBL/GenBank/DDBJ databases">
        <title>Genome assemblies of Stephania.</title>
        <authorList>
            <person name="Yang L."/>
        </authorList>
    </citation>
    <scope>NUCLEOTIDE SEQUENCE [LARGE SCALE GENOMIC DNA]</scope>
    <source>
        <strain evidence="1">YNDBR</strain>
        <tissue evidence="1">Leaf</tissue>
    </source>
</reference>
<evidence type="ECO:0000313" key="2">
    <source>
        <dbReference type="Proteomes" id="UP001420932"/>
    </source>
</evidence>
<gene>
    <name evidence="1" type="ORF">Syun_021167</name>
</gene>